<evidence type="ECO:0000256" key="7">
    <source>
        <dbReference type="ARBA" id="ARBA00022898"/>
    </source>
</evidence>
<dbReference type="Gene3D" id="3.40.50.1100">
    <property type="match status" value="2"/>
</dbReference>
<dbReference type="GO" id="GO:0000287">
    <property type="term" value="F:magnesium ion binding"/>
    <property type="evidence" value="ECO:0007669"/>
    <property type="project" value="TreeGrafter"/>
</dbReference>
<evidence type="ECO:0000256" key="5">
    <source>
        <dbReference type="ARBA" id="ARBA00010869"/>
    </source>
</evidence>
<name>A0A381NT38_9ZZZZ</name>
<evidence type="ECO:0000256" key="1">
    <source>
        <dbReference type="ARBA" id="ARBA00001913"/>
    </source>
</evidence>
<sequence>MININSIKEAAVRLSDVAIITPLLRSSKLDERVGGKVFLKPECLQRTGSFKIRGAYNLMSQLSDQQASNGVVAWSSGNHAQGVAAAGKILNIKTTIVMPKDAPSEKIDNTRKLGGKIIFYDRYNEDREQIAKEIAREQGSELVPSYDHIDIIAGQGTVGLEIMRQHDALGIVTDQILICCGGGGLSSGSSVAIKDHSPNTDIYLVEPADFDDTLRSFECGERLRNSNKARSICDALQTESPGKITFEINRKLATDVLTVTDEETKEAIRFAYSYLKLVVEPGGAVALAAVLSGKIDLKNKITTVVLSGGNVDTNLYTSIIDKSLSK</sequence>
<evidence type="ECO:0000256" key="4">
    <source>
        <dbReference type="ARBA" id="ARBA00001946"/>
    </source>
</evidence>
<keyword evidence="6" id="KW-0460">Magnesium</keyword>
<keyword evidence="8" id="KW-0456">Lyase</keyword>
<protein>
    <recommendedName>
        <fullName evidence="9">Tryptophan synthase beta chain-like PALP domain-containing protein</fullName>
    </recommendedName>
</protein>
<evidence type="ECO:0000256" key="2">
    <source>
        <dbReference type="ARBA" id="ARBA00001933"/>
    </source>
</evidence>
<organism evidence="10">
    <name type="scientific">marine metagenome</name>
    <dbReference type="NCBI Taxonomy" id="408172"/>
    <lineage>
        <taxon>unclassified sequences</taxon>
        <taxon>metagenomes</taxon>
        <taxon>ecological metagenomes</taxon>
    </lineage>
</organism>
<dbReference type="CDD" id="cd01562">
    <property type="entry name" value="Thr-dehyd"/>
    <property type="match status" value="1"/>
</dbReference>
<gene>
    <name evidence="10" type="ORF">METZ01_LOCUS10564</name>
</gene>
<dbReference type="GO" id="GO:0003941">
    <property type="term" value="F:L-serine ammonia-lyase activity"/>
    <property type="evidence" value="ECO:0007669"/>
    <property type="project" value="TreeGrafter"/>
</dbReference>
<evidence type="ECO:0000256" key="3">
    <source>
        <dbReference type="ARBA" id="ARBA00001936"/>
    </source>
</evidence>
<comment type="cofactor">
    <cofactor evidence="2">
        <name>pyridoxal 5'-phosphate</name>
        <dbReference type="ChEBI" id="CHEBI:597326"/>
    </cofactor>
</comment>
<evidence type="ECO:0000313" key="10">
    <source>
        <dbReference type="EMBL" id="SUZ57710.1"/>
    </source>
</evidence>
<dbReference type="GO" id="GO:0005524">
    <property type="term" value="F:ATP binding"/>
    <property type="evidence" value="ECO:0007669"/>
    <property type="project" value="TreeGrafter"/>
</dbReference>
<comment type="similarity">
    <text evidence="5">Belongs to the serine/threonine dehydratase family.</text>
</comment>
<evidence type="ECO:0000259" key="9">
    <source>
        <dbReference type="Pfam" id="PF00291"/>
    </source>
</evidence>
<dbReference type="GO" id="GO:0030170">
    <property type="term" value="F:pyridoxal phosphate binding"/>
    <property type="evidence" value="ECO:0007669"/>
    <property type="project" value="InterPro"/>
</dbReference>
<comment type="cofactor">
    <cofactor evidence="1">
        <name>Ca(2+)</name>
        <dbReference type="ChEBI" id="CHEBI:29108"/>
    </cofactor>
</comment>
<dbReference type="Pfam" id="PF00291">
    <property type="entry name" value="PALP"/>
    <property type="match status" value="1"/>
</dbReference>
<evidence type="ECO:0000256" key="6">
    <source>
        <dbReference type="ARBA" id="ARBA00022842"/>
    </source>
</evidence>
<dbReference type="GO" id="GO:0070179">
    <property type="term" value="P:D-serine biosynthetic process"/>
    <property type="evidence" value="ECO:0007669"/>
    <property type="project" value="TreeGrafter"/>
</dbReference>
<dbReference type="PANTHER" id="PTHR43050">
    <property type="entry name" value="SERINE / THREONINE RACEMASE FAMILY MEMBER"/>
    <property type="match status" value="1"/>
</dbReference>
<dbReference type="PANTHER" id="PTHR43050:SF1">
    <property type="entry name" value="SERINE RACEMASE"/>
    <property type="match status" value="1"/>
</dbReference>
<dbReference type="FunFam" id="3.40.50.1100:FF:000005">
    <property type="entry name" value="Threonine dehydratase catabolic"/>
    <property type="match status" value="1"/>
</dbReference>
<keyword evidence="7" id="KW-0663">Pyridoxal phosphate</keyword>
<dbReference type="PROSITE" id="PS00165">
    <property type="entry name" value="DEHYDRATASE_SER_THR"/>
    <property type="match status" value="1"/>
</dbReference>
<dbReference type="InterPro" id="IPR036052">
    <property type="entry name" value="TrpB-like_PALP_sf"/>
</dbReference>
<evidence type="ECO:0000256" key="8">
    <source>
        <dbReference type="ARBA" id="ARBA00023239"/>
    </source>
</evidence>
<dbReference type="GO" id="GO:0018114">
    <property type="term" value="F:threonine racemase activity"/>
    <property type="evidence" value="ECO:0007669"/>
    <property type="project" value="TreeGrafter"/>
</dbReference>
<dbReference type="AlphaFoldDB" id="A0A381NT38"/>
<dbReference type="InterPro" id="IPR001926">
    <property type="entry name" value="TrpB-like_PALP"/>
</dbReference>
<dbReference type="SUPFAM" id="SSF53686">
    <property type="entry name" value="Tryptophan synthase beta subunit-like PLP-dependent enzymes"/>
    <property type="match status" value="1"/>
</dbReference>
<comment type="cofactor">
    <cofactor evidence="4">
        <name>Mg(2+)</name>
        <dbReference type="ChEBI" id="CHEBI:18420"/>
    </cofactor>
</comment>
<reference evidence="10" key="1">
    <citation type="submission" date="2018-05" db="EMBL/GenBank/DDBJ databases">
        <authorList>
            <person name="Lanie J.A."/>
            <person name="Ng W.-L."/>
            <person name="Kazmierczak K.M."/>
            <person name="Andrzejewski T.M."/>
            <person name="Davidsen T.M."/>
            <person name="Wayne K.J."/>
            <person name="Tettelin H."/>
            <person name="Glass J.I."/>
            <person name="Rusch D."/>
            <person name="Podicherti R."/>
            <person name="Tsui H.-C.T."/>
            <person name="Winkler M.E."/>
        </authorList>
    </citation>
    <scope>NUCLEOTIDE SEQUENCE</scope>
</reference>
<proteinExistence type="inferred from homology"/>
<dbReference type="EMBL" id="UINC01000574">
    <property type="protein sequence ID" value="SUZ57710.1"/>
    <property type="molecule type" value="Genomic_DNA"/>
</dbReference>
<feature type="domain" description="Tryptophan synthase beta chain-like PALP" evidence="9">
    <location>
        <begin position="19"/>
        <end position="306"/>
    </location>
</feature>
<accession>A0A381NT38</accession>
<dbReference type="GO" id="GO:0030378">
    <property type="term" value="F:serine racemase activity"/>
    <property type="evidence" value="ECO:0007669"/>
    <property type="project" value="TreeGrafter"/>
</dbReference>
<comment type="cofactor">
    <cofactor evidence="3">
        <name>Mn(2+)</name>
        <dbReference type="ChEBI" id="CHEBI:29035"/>
    </cofactor>
</comment>
<dbReference type="InterPro" id="IPR000634">
    <property type="entry name" value="Ser/Thr_deHydtase_PyrdxlP-BS"/>
</dbReference>